<comment type="caution">
    <text evidence="2">Lacks conserved residue(s) required for the propagation of feature annotation.</text>
</comment>
<evidence type="ECO:0000256" key="1">
    <source>
        <dbReference type="ARBA" id="ARBA00022553"/>
    </source>
</evidence>
<evidence type="ECO:0000313" key="5">
    <source>
        <dbReference type="Proteomes" id="UP000184076"/>
    </source>
</evidence>
<dbReference type="InterPro" id="IPR001789">
    <property type="entry name" value="Sig_transdc_resp-reg_receiver"/>
</dbReference>
<protein>
    <submittedName>
        <fullName evidence="4">Two-component system, response regulator, stage 0 sporulation protein F</fullName>
    </submittedName>
</protein>
<dbReference type="EMBL" id="FQVB01000053">
    <property type="protein sequence ID" value="SHG24662.1"/>
    <property type="molecule type" value="Genomic_DNA"/>
</dbReference>
<feature type="domain" description="Response regulatory" evidence="3">
    <location>
        <begin position="10"/>
        <end position="123"/>
    </location>
</feature>
<sequence length="150" mass="16674">MKRNLSLVRRVLLVESEAPFRRSLEKCLSKAGYQVLSCGSCSEALRLASEAPFELAVTEYHLPDGNGAKLAQKLKEAHCVSRVVLISFYDLDFISRDVAAAADGFLKKPFDLVEFERMLQLVWKGPVLVELPRSVGGKDMPASYLREGTL</sequence>
<accession>A0A1M5I8T5</accession>
<dbReference type="InterPro" id="IPR050595">
    <property type="entry name" value="Bact_response_regulator"/>
</dbReference>
<dbReference type="PROSITE" id="PS50110">
    <property type="entry name" value="RESPONSE_REGULATORY"/>
    <property type="match status" value="1"/>
</dbReference>
<dbReference type="Proteomes" id="UP000184076">
    <property type="component" value="Unassembled WGS sequence"/>
</dbReference>
<dbReference type="Pfam" id="PF00072">
    <property type="entry name" value="Response_reg"/>
    <property type="match status" value="1"/>
</dbReference>
<dbReference type="PANTHER" id="PTHR44591:SF3">
    <property type="entry name" value="RESPONSE REGULATORY DOMAIN-CONTAINING PROTEIN"/>
    <property type="match status" value="1"/>
</dbReference>
<evidence type="ECO:0000256" key="2">
    <source>
        <dbReference type="PROSITE-ProRule" id="PRU00169"/>
    </source>
</evidence>
<evidence type="ECO:0000259" key="3">
    <source>
        <dbReference type="PROSITE" id="PS50110"/>
    </source>
</evidence>
<gene>
    <name evidence="4" type="ORF">SAMN02745206_03543</name>
</gene>
<dbReference type="SMART" id="SM00448">
    <property type="entry name" value="REC"/>
    <property type="match status" value="1"/>
</dbReference>
<dbReference type="RefSeq" id="WP_073041893.1">
    <property type="nucleotide sequence ID" value="NZ_FQVB01000053.1"/>
</dbReference>
<dbReference type="CDD" id="cd00156">
    <property type="entry name" value="REC"/>
    <property type="match status" value="1"/>
</dbReference>
<dbReference type="PANTHER" id="PTHR44591">
    <property type="entry name" value="STRESS RESPONSE REGULATOR PROTEIN 1"/>
    <property type="match status" value="1"/>
</dbReference>
<dbReference type="AlphaFoldDB" id="A0A1M5I8T5"/>
<dbReference type="InterPro" id="IPR011006">
    <property type="entry name" value="CheY-like_superfamily"/>
</dbReference>
<dbReference type="Gene3D" id="3.40.50.2300">
    <property type="match status" value="1"/>
</dbReference>
<keyword evidence="1" id="KW-0597">Phosphoprotein</keyword>
<dbReference type="STRING" id="1121391.SAMN02745206_03543"/>
<proteinExistence type="predicted"/>
<name>A0A1M5I8T5_9BACT</name>
<reference evidence="5" key="1">
    <citation type="submission" date="2016-11" db="EMBL/GenBank/DDBJ databases">
        <authorList>
            <person name="Varghese N."/>
            <person name="Submissions S."/>
        </authorList>
    </citation>
    <scope>NUCLEOTIDE SEQUENCE [LARGE SCALE GENOMIC DNA]</scope>
    <source>
        <strain evidence="5">DSM 9756</strain>
    </source>
</reference>
<dbReference type="GO" id="GO:0000160">
    <property type="term" value="P:phosphorelay signal transduction system"/>
    <property type="evidence" value="ECO:0007669"/>
    <property type="project" value="InterPro"/>
</dbReference>
<dbReference type="OrthoDB" id="5517628at2"/>
<dbReference type="SUPFAM" id="SSF52172">
    <property type="entry name" value="CheY-like"/>
    <property type="match status" value="1"/>
</dbReference>
<keyword evidence="5" id="KW-1185">Reference proteome</keyword>
<organism evidence="4 5">
    <name type="scientific">Desulfacinum infernum DSM 9756</name>
    <dbReference type="NCBI Taxonomy" id="1121391"/>
    <lineage>
        <taxon>Bacteria</taxon>
        <taxon>Pseudomonadati</taxon>
        <taxon>Thermodesulfobacteriota</taxon>
        <taxon>Syntrophobacteria</taxon>
        <taxon>Syntrophobacterales</taxon>
        <taxon>Syntrophobacteraceae</taxon>
        <taxon>Desulfacinum</taxon>
    </lineage>
</organism>
<evidence type="ECO:0000313" key="4">
    <source>
        <dbReference type="EMBL" id="SHG24662.1"/>
    </source>
</evidence>